<feature type="signal peptide" evidence="2">
    <location>
        <begin position="1"/>
        <end position="32"/>
    </location>
</feature>
<comment type="caution">
    <text evidence="3">The sequence shown here is derived from an EMBL/GenBank/DDBJ whole genome shotgun (WGS) entry which is preliminary data.</text>
</comment>
<dbReference type="AlphaFoldDB" id="A0A7W8FEC5"/>
<dbReference type="GO" id="GO:0051536">
    <property type="term" value="F:iron-sulfur cluster binding"/>
    <property type="evidence" value="ECO:0007669"/>
    <property type="project" value="UniProtKB-KW"/>
</dbReference>
<evidence type="ECO:0000256" key="2">
    <source>
        <dbReference type="SAM" id="SignalP"/>
    </source>
</evidence>
<keyword evidence="1" id="KW-0479">Metal-binding</keyword>
<dbReference type="PANTHER" id="PTHR30632:SF0">
    <property type="entry name" value="SULFATE-BINDING PROTEIN"/>
    <property type="match status" value="1"/>
</dbReference>
<dbReference type="Pfam" id="PF13531">
    <property type="entry name" value="SBP_bac_11"/>
    <property type="match status" value="1"/>
</dbReference>
<dbReference type="Gene3D" id="3.40.190.10">
    <property type="entry name" value="Periplasmic binding protein-like II"/>
    <property type="match status" value="2"/>
</dbReference>
<keyword evidence="2" id="KW-0732">Signal</keyword>
<reference evidence="3 4" key="1">
    <citation type="submission" date="2020-08" db="EMBL/GenBank/DDBJ databases">
        <title>Genomic Encyclopedia of Type Strains, Phase IV (KMG-IV): sequencing the most valuable type-strain genomes for metagenomic binning, comparative biology and taxonomic classification.</title>
        <authorList>
            <person name="Goeker M."/>
        </authorList>
    </citation>
    <scope>NUCLEOTIDE SEQUENCE [LARGE SCALE GENOMIC DNA]</scope>
    <source>
        <strain evidence="3 4">DSM 11275</strain>
    </source>
</reference>
<dbReference type="EMBL" id="JACHGO010000002">
    <property type="protein sequence ID" value="MBB5142638.1"/>
    <property type="molecule type" value="Genomic_DNA"/>
</dbReference>
<protein>
    <submittedName>
        <fullName evidence="3">Molybdate transport system substrate-binding protein</fullName>
    </submittedName>
</protein>
<dbReference type="Proteomes" id="UP000539075">
    <property type="component" value="Unassembled WGS sequence"/>
</dbReference>
<dbReference type="GO" id="GO:0030973">
    <property type="term" value="F:molybdate ion binding"/>
    <property type="evidence" value="ECO:0007669"/>
    <property type="project" value="TreeGrafter"/>
</dbReference>
<keyword evidence="1" id="KW-0408">Iron</keyword>
<sequence>MDTKGNGRRGFIKSLALGAAGAALISPQAARAANGGTLQVWSCGGLAEAMCPAHAEYTRQSGVDIVYTGAFAAALGKSLLTGSGHTEVFAGRVLALAQNLRKAGKMIYFKPLCFTSYVIAVPKGNPANISGIEDLARPGVRVAMAKEASAPGGQAVMGILKAADLTPKVLANVPEQGTCVQRSVKDVATGSADAMIVERRICRMERFANQLEAVEIPEKFFPAGPLTFTVGLMADAADKDRAVAYIDWLTSPQGQEFFEKAGFYTSLSPKGQELIEKLGVKDVA</sequence>
<dbReference type="PROSITE" id="PS51318">
    <property type="entry name" value="TAT"/>
    <property type="match status" value="1"/>
</dbReference>
<accession>A0A7W8FEC5</accession>
<evidence type="ECO:0000313" key="4">
    <source>
        <dbReference type="Proteomes" id="UP000539075"/>
    </source>
</evidence>
<dbReference type="GO" id="GO:0015689">
    <property type="term" value="P:molybdate ion transport"/>
    <property type="evidence" value="ECO:0007669"/>
    <property type="project" value="TreeGrafter"/>
</dbReference>
<organism evidence="3 4">
    <name type="scientific">Desulfovibrio intestinalis</name>
    <dbReference type="NCBI Taxonomy" id="58621"/>
    <lineage>
        <taxon>Bacteria</taxon>
        <taxon>Pseudomonadati</taxon>
        <taxon>Thermodesulfobacteriota</taxon>
        <taxon>Desulfovibrionia</taxon>
        <taxon>Desulfovibrionales</taxon>
        <taxon>Desulfovibrionaceae</taxon>
        <taxon>Desulfovibrio</taxon>
    </lineage>
</organism>
<name>A0A7W8FEC5_9BACT</name>
<dbReference type="InterPro" id="IPR006311">
    <property type="entry name" value="TAT_signal"/>
</dbReference>
<keyword evidence="1" id="KW-0411">Iron-sulfur</keyword>
<evidence type="ECO:0000313" key="3">
    <source>
        <dbReference type="EMBL" id="MBB5142638.1"/>
    </source>
</evidence>
<proteinExistence type="predicted"/>
<dbReference type="InterPro" id="IPR050682">
    <property type="entry name" value="ModA/WtpA"/>
</dbReference>
<dbReference type="RefSeq" id="WP_183718025.1">
    <property type="nucleotide sequence ID" value="NZ_JACHGO010000002.1"/>
</dbReference>
<feature type="chain" id="PRO_5030636011" evidence="2">
    <location>
        <begin position="33"/>
        <end position="284"/>
    </location>
</feature>
<keyword evidence="4" id="KW-1185">Reference proteome</keyword>
<gene>
    <name evidence="3" type="ORF">HNQ38_000717</name>
</gene>
<evidence type="ECO:0000256" key="1">
    <source>
        <dbReference type="ARBA" id="ARBA00023014"/>
    </source>
</evidence>
<dbReference type="SUPFAM" id="SSF53850">
    <property type="entry name" value="Periplasmic binding protein-like II"/>
    <property type="match status" value="1"/>
</dbReference>
<dbReference type="PANTHER" id="PTHR30632">
    <property type="entry name" value="MOLYBDATE-BINDING PERIPLASMIC PROTEIN"/>
    <property type="match status" value="1"/>
</dbReference>